<dbReference type="Pfam" id="PF06983">
    <property type="entry name" value="3-dmu-9_3-mt"/>
    <property type="match status" value="1"/>
</dbReference>
<feature type="region of interest" description="Disordered" evidence="1">
    <location>
        <begin position="1"/>
        <end position="48"/>
    </location>
</feature>
<feature type="domain" description="PhnB-like" evidence="2">
    <location>
        <begin position="39"/>
        <end position="65"/>
    </location>
</feature>
<organism evidence="3 4">
    <name type="scientific">Streptomyces tremellae</name>
    <dbReference type="NCBI Taxonomy" id="1124239"/>
    <lineage>
        <taxon>Bacteria</taxon>
        <taxon>Bacillati</taxon>
        <taxon>Actinomycetota</taxon>
        <taxon>Actinomycetes</taxon>
        <taxon>Kitasatosporales</taxon>
        <taxon>Streptomycetaceae</taxon>
        <taxon>Streptomyces</taxon>
    </lineage>
</organism>
<evidence type="ECO:0000259" key="2">
    <source>
        <dbReference type="Pfam" id="PF06983"/>
    </source>
</evidence>
<dbReference type="SUPFAM" id="SSF54593">
    <property type="entry name" value="Glyoxalase/Bleomycin resistance protein/Dihydroxybiphenyl dioxygenase"/>
    <property type="match status" value="1"/>
</dbReference>
<comment type="caution">
    <text evidence="3">The sequence shown here is derived from an EMBL/GenBank/DDBJ whole genome shotgun (WGS) entry which is preliminary data.</text>
</comment>
<dbReference type="InterPro" id="IPR029068">
    <property type="entry name" value="Glyas_Bleomycin-R_OHBP_Dase"/>
</dbReference>
<protein>
    <recommendedName>
        <fullName evidence="2">PhnB-like domain-containing protein</fullName>
    </recommendedName>
</protein>
<evidence type="ECO:0000313" key="3">
    <source>
        <dbReference type="EMBL" id="GAA3736511.1"/>
    </source>
</evidence>
<dbReference type="InterPro" id="IPR028973">
    <property type="entry name" value="PhnB-like"/>
</dbReference>
<proteinExistence type="predicted"/>
<sequence>MSFARAAGPIHRREAYAGRCGAPATPDRAAARVPGPATDRLVGDGGQEGPCGWLKDTYGLSWQVVPAAATTDLIAGPDQARVGRAMKAMSTMKKPDPAALLAAADGK</sequence>
<name>A0ABP7FD47_9ACTN</name>
<reference evidence="4" key="1">
    <citation type="journal article" date="2019" name="Int. J. Syst. Evol. Microbiol.">
        <title>The Global Catalogue of Microorganisms (GCM) 10K type strain sequencing project: providing services to taxonomists for standard genome sequencing and annotation.</title>
        <authorList>
            <consortium name="The Broad Institute Genomics Platform"/>
            <consortium name="The Broad Institute Genome Sequencing Center for Infectious Disease"/>
            <person name="Wu L."/>
            <person name="Ma J."/>
        </authorList>
    </citation>
    <scope>NUCLEOTIDE SEQUENCE [LARGE SCALE GENOMIC DNA]</scope>
    <source>
        <strain evidence="4">JCM 30846</strain>
    </source>
</reference>
<evidence type="ECO:0000256" key="1">
    <source>
        <dbReference type="SAM" id="MobiDB-lite"/>
    </source>
</evidence>
<dbReference type="Gene3D" id="3.10.180.10">
    <property type="entry name" value="2,3-Dihydroxybiphenyl 1,2-Dioxygenase, domain 1"/>
    <property type="match status" value="1"/>
</dbReference>
<keyword evidence="4" id="KW-1185">Reference proteome</keyword>
<accession>A0ABP7FD47</accession>
<evidence type="ECO:0000313" key="4">
    <source>
        <dbReference type="Proteomes" id="UP001499884"/>
    </source>
</evidence>
<dbReference type="EMBL" id="BAABEP010000025">
    <property type="protein sequence ID" value="GAA3736511.1"/>
    <property type="molecule type" value="Genomic_DNA"/>
</dbReference>
<gene>
    <name evidence="3" type="ORF">GCM10023082_37040</name>
</gene>
<dbReference type="Proteomes" id="UP001499884">
    <property type="component" value="Unassembled WGS sequence"/>
</dbReference>